<dbReference type="AlphaFoldDB" id="A0A835MBT2"/>
<keyword evidence="3" id="KW-1185">Reference proteome</keyword>
<accession>A0A835MBT2</accession>
<keyword evidence="1" id="KW-0812">Transmembrane</keyword>
<dbReference type="Proteomes" id="UP000657918">
    <property type="component" value="Unassembled WGS sequence"/>
</dbReference>
<sequence>MKITLIVSVLLAQLCPFFVMHLFLETPFLRYLQFTFCTGQRHGRSAGSRNNVSHTRITLEIIERLCSHRLWVLSFRDYRLMVIQISAIIFQMLDILPSESDCLDIPCLLSLEPSNGKRKTGTTTIEGT</sequence>
<evidence type="ECO:0000313" key="2">
    <source>
        <dbReference type="EMBL" id="KAF9660592.1"/>
    </source>
</evidence>
<keyword evidence="1" id="KW-0472">Membrane</keyword>
<dbReference type="EMBL" id="JADGMS010000024">
    <property type="protein sequence ID" value="KAF9660592.1"/>
    <property type="molecule type" value="Genomic_DNA"/>
</dbReference>
<comment type="caution">
    <text evidence="2">The sequence shown here is derived from an EMBL/GenBank/DDBJ whole genome shotgun (WGS) entry which is preliminary data.</text>
</comment>
<protein>
    <submittedName>
        <fullName evidence="2">Uncharacterized protein</fullName>
    </submittedName>
</protein>
<reference evidence="2 3" key="1">
    <citation type="submission" date="2020-10" db="EMBL/GenBank/DDBJ databases">
        <title>Plant Genome Project.</title>
        <authorList>
            <person name="Zhang R.-G."/>
        </authorList>
    </citation>
    <scope>NUCLEOTIDE SEQUENCE [LARGE SCALE GENOMIC DNA]</scope>
    <source>
        <strain evidence="2">FAFU-HL-1</strain>
        <tissue evidence="2">Leaf</tissue>
    </source>
</reference>
<organism evidence="2 3">
    <name type="scientific">Salix dunnii</name>
    <dbReference type="NCBI Taxonomy" id="1413687"/>
    <lineage>
        <taxon>Eukaryota</taxon>
        <taxon>Viridiplantae</taxon>
        <taxon>Streptophyta</taxon>
        <taxon>Embryophyta</taxon>
        <taxon>Tracheophyta</taxon>
        <taxon>Spermatophyta</taxon>
        <taxon>Magnoliopsida</taxon>
        <taxon>eudicotyledons</taxon>
        <taxon>Gunneridae</taxon>
        <taxon>Pentapetalae</taxon>
        <taxon>rosids</taxon>
        <taxon>fabids</taxon>
        <taxon>Malpighiales</taxon>
        <taxon>Salicaceae</taxon>
        <taxon>Saliceae</taxon>
        <taxon>Salix</taxon>
    </lineage>
</organism>
<proteinExistence type="predicted"/>
<keyword evidence="1" id="KW-1133">Transmembrane helix</keyword>
<gene>
    <name evidence="2" type="ORF">SADUNF_SadunfUnG0005100</name>
</gene>
<name>A0A835MBT2_9ROSI</name>
<feature type="transmembrane region" description="Helical" evidence="1">
    <location>
        <begin position="6"/>
        <end position="24"/>
    </location>
</feature>
<evidence type="ECO:0000256" key="1">
    <source>
        <dbReference type="SAM" id="Phobius"/>
    </source>
</evidence>
<evidence type="ECO:0000313" key="3">
    <source>
        <dbReference type="Proteomes" id="UP000657918"/>
    </source>
</evidence>